<dbReference type="AlphaFoldDB" id="A0AAW0JGI2"/>
<feature type="region of interest" description="Disordered" evidence="1">
    <location>
        <begin position="144"/>
        <end position="201"/>
    </location>
</feature>
<name>A0AAW0JGI2_MYOGA</name>
<proteinExistence type="predicted"/>
<accession>A0AAW0JGI2</accession>
<evidence type="ECO:0000256" key="1">
    <source>
        <dbReference type="SAM" id="MobiDB-lite"/>
    </source>
</evidence>
<sequence>PSRRCDSEIARILDEKTQDSKGERGEGPLFLAGKQLEDELTLTWCSRRVCPSSAEVETGVALRKEVWHHFQEWINMAKFVSLVKGVFLMYVVLEISWPATLTDGIAARVVFINNRRQVRTDSGCTGNKRLGSCCDVGAVNKSAERENLSESESENDKGMEDTDGGKGLKGTMSLARKELEPNHPPRCLKNSAHSNEPMITP</sequence>
<feature type="compositionally biased region" description="Basic and acidic residues" evidence="1">
    <location>
        <begin position="144"/>
        <end position="166"/>
    </location>
</feature>
<comment type="caution">
    <text evidence="2">The sequence shown here is derived from an EMBL/GenBank/DDBJ whole genome shotgun (WGS) entry which is preliminary data.</text>
</comment>
<protein>
    <submittedName>
        <fullName evidence="2">Uncharacterized protein</fullName>
    </submittedName>
</protein>
<evidence type="ECO:0000313" key="2">
    <source>
        <dbReference type="EMBL" id="KAK7826039.1"/>
    </source>
</evidence>
<dbReference type="Proteomes" id="UP001488838">
    <property type="component" value="Unassembled WGS sequence"/>
</dbReference>
<feature type="non-terminal residue" evidence="2">
    <location>
        <position position="1"/>
    </location>
</feature>
<reference evidence="2 3" key="1">
    <citation type="journal article" date="2023" name="bioRxiv">
        <title>Conserved and derived expression patterns and positive selection on dental genes reveal complex evolutionary context of ever-growing rodent molars.</title>
        <authorList>
            <person name="Calamari Z.T."/>
            <person name="Song A."/>
            <person name="Cohen E."/>
            <person name="Akter M."/>
            <person name="Roy R.D."/>
            <person name="Hallikas O."/>
            <person name="Christensen M.M."/>
            <person name="Li P."/>
            <person name="Marangoni P."/>
            <person name="Jernvall J."/>
            <person name="Klein O.D."/>
        </authorList>
    </citation>
    <scope>NUCLEOTIDE SEQUENCE [LARGE SCALE GENOMIC DNA]</scope>
    <source>
        <strain evidence="2">V071</strain>
    </source>
</reference>
<gene>
    <name evidence="2" type="ORF">U0070_009920</name>
</gene>
<evidence type="ECO:0000313" key="3">
    <source>
        <dbReference type="Proteomes" id="UP001488838"/>
    </source>
</evidence>
<keyword evidence="3" id="KW-1185">Reference proteome</keyword>
<organism evidence="2 3">
    <name type="scientific">Myodes glareolus</name>
    <name type="common">Bank vole</name>
    <name type="synonym">Clethrionomys glareolus</name>
    <dbReference type="NCBI Taxonomy" id="447135"/>
    <lineage>
        <taxon>Eukaryota</taxon>
        <taxon>Metazoa</taxon>
        <taxon>Chordata</taxon>
        <taxon>Craniata</taxon>
        <taxon>Vertebrata</taxon>
        <taxon>Euteleostomi</taxon>
        <taxon>Mammalia</taxon>
        <taxon>Eutheria</taxon>
        <taxon>Euarchontoglires</taxon>
        <taxon>Glires</taxon>
        <taxon>Rodentia</taxon>
        <taxon>Myomorpha</taxon>
        <taxon>Muroidea</taxon>
        <taxon>Cricetidae</taxon>
        <taxon>Arvicolinae</taxon>
        <taxon>Myodes</taxon>
    </lineage>
</organism>
<dbReference type="EMBL" id="JBBHLL010000036">
    <property type="protein sequence ID" value="KAK7826039.1"/>
    <property type="molecule type" value="Genomic_DNA"/>
</dbReference>